<feature type="region of interest" description="Disordered" evidence="4">
    <location>
        <begin position="378"/>
        <end position="402"/>
    </location>
</feature>
<sequence>MEGRHMTKMNMKKTASWMLVLCMSVSICGGQKASASTQFGDIPSSHEAYDEVNYLVDLGVTSGYLVDGTRYFKPENAVTKTQASIMVVNALGYQTLKVSRSSFKDVKIGTTISEYAERVKKLGFVELSADGKFNPNNTFTLNETSYMLAKAFKLDTAKYANSTVPFTDVSKSSPYYKYISALYYYGILDGDTTKIEPTKALTRGDFAMYLARAKNSSFRVNPDVQGVTSDAIGKVKVTVDNLNIRSSADASISTNKIGQVDAGTVLDLYGEENGWYKVSYKNQYAYISKQYANVLNQEIEKPVNAPNTDDAIGQVKVTLNNLPVRSSKNGTIPTNVLGKVATGEVLYVFEEDPYWYTVSYKNQLGYINKKHANYINKNGQDVEPQQPAQPTPAAKPAPDASKKIGQATLTSSIPVRSTKVGTSTTNKLGQVNAGTVLDVFEADNYWYGVSYNNKLGYINKKYAKFVSSEVVEKPTPNPTPSPGETVSGNVIGRVTVDDLRIRTGPSSSYKSIGTLNTGDRVVVHSVSGYWAKISSGNIEGYTHKSYLKLLNQSGSVLKDRVIVLDPGHGGKDPGTGYSSYYEKAIVLKVGKLVQQKLEDAGAKVVMTRTGDTYPTLQDRVDITSKNYGEIFVSIHVNSASSASAKGTETYYTVSSGDMYKEDIDLATYINSEIVRNANMDNRGVRNTPYYVVRNMIIPSVLVELGFISNSEDRAKLVNSTYVEKFAQSIYNGIEKYYQKQ</sequence>
<dbReference type="InterPro" id="IPR050695">
    <property type="entry name" value="N-acetylmuramoyl_amidase_3"/>
</dbReference>
<evidence type="ECO:0000256" key="3">
    <source>
        <dbReference type="ARBA" id="ARBA00023316"/>
    </source>
</evidence>
<evidence type="ECO:0000313" key="8">
    <source>
        <dbReference type="Proteomes" id="UP000274033"/>
    </source>
</evidence>
<dbReference type="Pfam" id="PF00395">
    <property type="entry name" value="SLH"/>
    <property type="match status" value="3"/>
</dbReference>
<dbReference type="Gene3D" id="3.40.630.40">
    <property type="entry name" value="Zn-dependent exopeptidases"/>
    <property type="match status" value="1"/>
</dbReference>
<evidence type="ECO:0000313" key="7">
    <source>
        <dbReference type="EMBL" id="RQW75466.1"/>
    </source>
</evidence>
<dbReference type="PROSITE" id="PS51781">
    <property type="entry name" value="SH3B"/>
    <property type="match status" value="3"/>
</dbReference>
<evidence type="ECO:0000256" key="4">
    <source>
        <dbReference type="SAM" id="MobiDB-lite"/>
    </source>
</evidence>
<feature type="domain" description="SLH" evidence="5">
    <location>
        <begin position="35"/>
        <end position="101"/>
    </location>
</feature>
<organism evidence="7 8">
    <name type="scientific">Lysinibacillus composti</name>
    <dbReference type="NCBI Taxonomy" id="720633"/>
    <lineage>
        <taxon>Bacteria</taxon>
        <taxon>Bacillati</taxon>
        <taxon>Bacillota</taxon>
        <taxon>Bacilli</taxon>
        <taxon>Bacillales</taxon>
        <taxon>Bacillaceae</taxon>
        <taxon>Lysinibacillus</taxon>
    </lineage>
</organism>
<gene>
    <name evidence="7" type="ORF">EBB45_06890</name>
</gene>
<feature type="domain" description="SLH" evidence="5">
    <location>
        <begin position="162"/>
        <end position="224"/>
    </location>
</feature>
<dbReference type="InterPro" id="IPR001119">
    <property type="entry name" value="SLH_dom"/>
</dbReference>
<dbReference type="SMART" id="SM00287">
    <property type="entry name" value="SH3b"/>
    <property type="match status" value="4"/>
</dbReference>
<dbReference type="CDD" id="cd02696">
    <property type="entry name" value="MurNAc-LAA"/>
    <property type="match status" value="1"/>
</dbReference>
<dbReference type="Gene3D" id="2.30.30.40">
    <property type="entry name" value="SH3 Domains"/>
    <property type="match status" value="4"/>
</dbReference>
<keyword evidence="8" id="KW-1185">Reference proteome</keyword>
<dbReference type="AlphaFoldDB" id="A0A3N9UU87"/>
<proteinExistence type="predicted"/>
<feature type="domain" description="SH3b" evidence="6">
    <location>
        <begin position="485"/>
        <end position="551"/>
    </location>
</feature>
<evidence type="ECO:0000256" key="2">
    <source>
        <dbReference type="ARBA" id="ARBA00022801"/>
    </source>
</evidence>
<dbReference type="InterPro" id="IPR003646">
    <property type="entry name" value="SH3-like_bac-type"/>
</dbReference>
<protein>
    <recommendedName>
        <fullName evidence="9">N-acetylmuramoyl-L-alanine amidase</fullName>
    </recommendedName>
</protein>
<evidence type="ECO:0008006" key="9">
    <source>
        <dbReference type="Google" id="ProtNLM"/>
    </source>
</evidence>
<name>A0A3N9UU87_9BACI</name>
<dbReference type="Pfam" id="PF01520">
    <property type="entry name" value="Amidase_3"/>
    <property type="match status" value="1"/>
</dbReference>
<dbReference type="GO" id="GO:0008745">
    <property type="term" value="F:N-acetylmuramoyl-L-alanine amidase activity"/>
    <property type="evidence" value="ECO:0007669"/>
    <property type="project" value="InterPro"/>
</dbReference>
<accession>A0A3N9UU87</accession>
<dbReference type="GO" id="GO:0071555">
    <property type="term" value="P:cell wall organization"/>
    <property type="evidence" value="ECO:0007669"/>
    <property type="project" value="UniProtKB-KW"/>
</dbReference>
<evidence type="ECO:0000259" key="5">
    <source>
        <dbReference type="PROSITE" id="PS51272"/>
    </source>
</evidence>
<dbReference type="GO" id="GO:0030288">
    <property type="term" value="C:outer membrane-bounded periplasmic space"/>
    <property type="evidence" value="ECO:0007669"/>
    <property type="project" value="TreeGrafter"/>
</dbReference>
<comment type="caution">
    <text evidence="7">The sequence shown here is derived from an EMBL/GenBank/DDBJ whole genome shotgun (WGS) entry which is preliminary data.</text>
</comment>
<reference evidence="7 8" key="1">
    <citation type="journal article" date="2013" name="J. Microbiol.">
        <title>Lysinibacillus chungkukjangi sp. nov., isolated from Chungkukjang, Korean fermented soybean food.</title>
        <authorList>
            <person name="Kim S.J."/>
            <person name="Jang Y.H."/>
            <person name="Hamada M."/>
            <person name="Ahn J.H."/>
            <person name="Weon H.Y."/>
            <person name="Suzuki K."/>
            <person name="Whang K.S."/>
            <person name="Kwon S.W."/>
        </authorList>
    </citation>
    <scope>NUCLEOTIDE SEQUENCE [LARGE SCALE GENOMIC DNA]</scope>
    <source>
        <strain evidence="7 8">MCCC 1A12701</strain>
    </source>
</reference>
<keyword evidence="2" id="KW-0378">Hydrolase</keyword>
<dbReference type="Proteomes" id="UP000274033">
    <property type="component" value="Unassembled WGS sequence"/>
</dbReference>
<dbReference type="PROSITE" id="PS51272">
    <property type="entry name" value="SLH"/>
    <property type="match status" value="2"/>
</dbReference>
<feature type="domain" description="SH3b" evidence="6">
    <location>
        <begin position="402"/>
        <end position="467"/>
    </location>
</feature>
<dbReference type="PANTHER" id="PTHR30404">
    <property type="entry name" value="N-ACETYLMURAMOYL-L-ALANINE AMIDASE"/>
    <property type="match status" value="1"/>
</dbReference>
<dbReference type="InterPro" id="IPR002508">
    <property type="entry name" value="MurNAc-LAA_cat"/>
</dbReference>
<evidence type="ECO:0000259" key="6">
    <source>
        <dbReference type="PROSITE" id="PS51781"/>
    </source>
</evidence>
<feature type="domain" description="SH3b" evidence="6">
    <location>
        <begin position="232"/>
        <end position="296"/>
    </location>
</feature>
<evidence type="ECO:0000256" key="1">
    <source>
        <dbReference type="ARBA" id="ARBA00022729"/>
    </source>
</evidence>
<dbReference type="SUPFAM" id="SSF53187">
    <property type="entry name" value="Zn-dependent exopeptidases"/>
    <property type="match status" value="1"/>
</dbReference>
<dbReference type="EMBL" id="RRCT01000004">
    <property type="protein sequence ID" value="RQW75466.1"/>
    <property type="molecule type" value="Genomic_DNA"/>
</dbReference>
<dbReference type="Pfam" id="PF08239">
    <property type="entry name" value="SH3_3"/>
    <property type="match status" value="2"/>
</dbReference>
<dbReference type="PANTHER" id="PTHR30404:SF0">
    <property type="entry name" value="N-ACETYLMURAMOYL-L-ALANINE AMIDASE AMIC"/>
    <property type="match status" value="1"/>
</dbReference>
<dbReference type="GO" id="GO:0009253">
    <property type="term" value="P:peptidoglycan catabolic process"/>
    <property type="evidence" value="ECO:0007669"/>
    <property type="project" value="InterPro"/>
</dbReference>
<keyword evidence="3" id="KW-0961">Cell wall biogenesis/degradation</keyword>
<keyword evidence="1" id="KW-0732">Signal</keyword>
<dbReference type="SMART" id="SM00646">
    <property type="entry name" value="Ami_3"/>
    <property type="match status" value="1"/>
</dbReference>